<feature type="region of interest" description="Disordered" evidence="1">
    <location>
        <begin position="1"/>
        <end position="34"/>
    </location>
</feature>
<dbReference type="AlphaFoldDB" id="A0A6A8M692"/>
<keyword evidence="2" id="KW-0812">Transmembrane</keyword>
<proteinExistence type="predicted"/>
<evidence type="ECO:0000313" key="3">
    <source>
        <dbReference type="EMBL" id="MST68872.1"/>
    </source>
</evidence>
<keyword evidence="2" id="KW-1133">Transmembrane helix</keyword>
<protein>
    <submittedName>
        <fullName evidence="3">Uncharacterized protein</fullName>
    </submittedName>
</protein>
<gene>
    <name evidence="3" type="ORF">FYJ66_04605</name>
</gene>
<evidence type="ECO:0000256" key="1">
    <source>
        <dbReference type="SAM" id="MobiDB-lite"/>
    </source>
</evidence>
<reference evidence="3" key="1">
    <citation type="submission" date="2019-09" db="EMBL/GenBank/DDBJ databases">
        <title>In-depth cultivation of the pig gut microbiome towards novel bacterial diversity and tailored functional studies.</title>
        <authorList>
            <person name="Wylensek D."/>
            <person name="Hitch T.C.A."/>
            <person name="Clavel T."/>
        </authorList>
    </citation>
    <scope>NUCLEOTIDE SEQUENCE</scope>
    <source>
        <strain evidence="3">RF-744-FAT-WT-3</strain>
    </source>
</reference>
<name>A0A6A8M692_9FIRM</name>
<comment type="caution">
    <text evidence="3">The sequence shown here is derived from an EMBL/GenBank/DDBJ whole genome shotgun (WGS) entry which is preliminary data.</text>
</comment>
<keyword evidence="2" id="KW-0472">Membrane</keyword>
<feature type="transmembrane region" description="Helical" evidence="2">
    <location>
        <begin position="42"/>
        <end position="64"/>
    </location>
</feature>
<sequence length="65" mass="7363">MANKYSKSSRENNSKRIANNIENKGFENEGPFGNKHRRGARIMAIVMIALMLVFTFLTAGLYLLN</sequence>
<accession>A0A6A8M692</accession>
<evidence type="ECO:0000256" key="2">
    <source>
        <dbReference type="SAM" id="Phobius"/>
    </source>
</evidence>
<dbReference type="RefSeq" id="WP_154572339.1">
    <property type="nucleotide sequence ID" value="NZ_DBEZJY010000042.1"/>
</dbReference>
<dbReference type="EMBL" id="VUNB01000003">
    <property type="protein sequence ID" value="MST68872.1"/>
    <property type="molecule type" value="Genomic_DNA"/>
</dbReference>
<organism evidence="3">
    <name type="scientific">Baileyella intestinalis</name>
    <dbReference type="NCBI Taxonomy" id="2606709"/>
    <lineage>
        <taxon>Bacteria</taxon>
        <taxon>Bacillati</taxon>
        <taxon>Bacillota</taxon>
        <taxon>Clostridia</taxon>
        <taxon>Peptostreptococcales</taxon>
        <taxon>Anaerovoracaceae</taxon>
        <taxon>Baileyella</taxon>
    </lineage>
</organism>